<reference evidence="3" key="4">
    <citation type="submission" date="2019-03" db="UniProtKB">
        <authorList>
            <consortium name="EnsemblPlants"/>
        </authorList>
    </citation>
    <scope>IDENTIFICATION</scope>
</reference>
<reference evidence="4" key="2">
    <citation type="journal article" date="2017" name="Nat. Plants">
        <title>The Aegilops tauschii genome reveals multiple impacts of transposons.</title>
        <authorList>
            <person name="Zhao G."/>
            <person name="Zou C."/>
            <person name="Li K."/>
            <person name="Wang K."/>
            <person name="Li T."/>
            <person name="Gao L."/>
            <person name="Zhang X."/>
            <person name="Wang H."/>
            <person name="Yang Z."/>
            <person name="Liu X."/>
            <person name="Jiang W."/>
            <person name="Mao L."/>
            <person name="Kong X."/>
            <person name="Jiao Y."/>
            <person name="Jia J."/>
        </authorList>
    </citation>
    <scope>NUCLEOTIDE SEQUENCE [LARGE SCALE GENOMIC DNA]</scope>
    <source>
        <strain evidence="4">cv. AL8/78</strain>
    </source>
</reference>
<protein>
    <recommendedName>
        <fullName evidence="2">CCHC-type domain-containing protein</fullName>
    </recommendedName>
</protein>
<keyword evidence="1" id="KW-0863">Zinc-finger</keyword>
<proteinExistence type="predicted"/>
<reference evidence="3" key="5">
    <citation type="journal article" date="2021" name="G3 (Bethesda)">
        <title>Aegilops tauschii genome assembly Aet v5.0 features greater sequence contiguity and improved annotation.</title>
        <authorList>
            <person name="Wang L."/>
            <person name="Zhu T."/>
            <person name="Rodriguez J.C."/>
            <person name="Deal K.R."/>
            <person name="Dubcovsky J."/>
            <person name="McGuire P.E."/>
            <person name="Lux T."/>
            <person name="Spannagl M."/>
            <person name="Mayer K.F.X."/>
            <person name="Baldrich P."/>
            <person name="Meyers B.C."/>
            <person name="Huo N."/>
            <person name="Gu Y.Q."/>
            <person name="Zhou H."/>
            <person name="Devos K.M."/>
            <person name="Bennetzen J.L."/>
            <person name="Unver T."/>
            <person name="Budak H."/>
            <person name="Gulick P.J."/>
            <person name="Galiba G."/>
            <person name="Kalapos B."/>
            <person name="Nelson D.R."/>
            <person name="Li P."/>
            <person name="You F.M."/>
            <person name="Luo M.C."/>
            <person name="Dvorak J."/>
        </authorList>
    </citation>
    <scope>NUCLEOTIDE SEQUENCE [LARGE SCALE GENOMIC DNA]</scope>
    <source>
        <strain evidence="3">cv. AL8/78</strain>
    </source>
</reference>
<evidence type="ECO:0000313" key="3">
    <source>
        <dbReference type="EnsemblPlants" id="AET4Gv20234000.12"/>
    </source>
</evidence>
<dbReference type="EnsemblPlants" id="AET4Gv20234000.12">
    <property type="protein sequence ID" value="AET4Gv20234000.12"/>
    <property type="gene ID" value="AET4Gv20234000"/>
</dbReference>
<keyword evidence="1" id="KW-0479">Metal-binding</keyword>
<dbReference type="AlphaFoldDB" id="A0A453HLW7"/>
<dbReference type="Proteomes" id="UP000015105">
    <property type="component" value="Chromosome 4D"/>
</dbReference>
<evidence type="ECO:0000259" key="2">
    <source>
        <dbReference type="PROSITE" id="PS50158"/>
    </source>
</evidence>
<accession>A0A453HLW7</accession>
<evidence type="ECO:0000313" key="4">
    <source>
        <dbReference type="Proteomes" id="UP000015105"/>
    </source>
</evidence>
<reference evidence="4" key="1">
    <citation type="journal article" date="2014" name="Science">
        <title>Ancient hybridizations among the ancestral genomes of bread wheat.</title>
        <authorList>
            <consortium name="International Wheat Genome Sequencing Consortium,"/>
            <person name="Marcussen T."/>
            <person name="Sandve S.R."/>
            <person name="Heier L."/>
            <person name="Spannagl M."/>
            <person name="Pfeifer M."/>
            <person name="Jakobsen K.S."/>
            <person name="Wulff B.B."/>
            <person name="Steuernagel B."/>
            <person name="Mayer K.F."/>
            <person name="Olsen O.A."/>
        </authorList>
    </citation>
    <scope>NUCLEOTIDE SEQUENCE [LARGE SCALE GENOMIC DNA]</scope>
    <source>
        <strain evidence="4">cv. AL8/78</strain>
    </source>
</reference>
<dbReference type="PROSITE" id="PS50158">
    <property type="entry name" value="ZF_CCHC"/>
    <property type="match status" value="1"/>
</dbReference>
<dbReference type="Gramene" id="AET4Gv20234000.12">
    <property type="protein sequence ID" value="AET4Gv20234000.12"/>
    <property type="gene ID" value="AET4Gv20234000"/>
</dbReference>
<feature type="domain" description="CCHC-type" evidence="2">
    <location>
        <begin position="28"/>
        <end position="44"/>
    </location>
</feature>
<dbReference type="InterPro" id="IPR001878">
    <property type="entry name" value="Znf_CCHC"/>
</dbReference>
<dbReference type="GO" id="GO:0003676">
    <property type="term" value="F:nucleic acid binding"/>
    <property type="evidence" value="ECO:0007669"/>
    <property type="project" value="InterPro"/>
</dbReference>
<keyword evidence="4" id="KW-1185">Reference proteome</keyword>
<evidence type="ECO:0000256" key="1">
    <source>
        <dbReference type="PROSITE-ProRule" id="PRU00047"/>
    </source>
</evidence>
<reference evidence="3" key="3">
    <citation type="journal article" date="2017" name="Nature">
        <title>Genome sequence of the progenitor of the wheat D genome Aegilops tauschii.</title>
        <authorList>
            <person name="Luo M.C."/>
            <person name="Gu Y.Q."/>
            <person name="Puiu D."/>
            <person name="Wang H."/>
            <person name="Twardziok S.O."/>
            <person name="Deal K.R."/>
            <person name="Huo N."/>
            <person name="Zhu T."/>
            <person name="Wang L."/>
            <person name="Wang Y."/>
            <person name="McGuire P.E."/>
            <person name="Liu S."/>
            <person name="Long H."/>
            <person name="Ramasamy R.K."/>
            <person name="Rodriguez J.C."/>
            <person name="Van S.L."/>
            <person name="Yuan L."/>
            <person name="Wang Z."/>
            <person name="Xia Z."/>
            <person name="Xiao L."/>
            <person name="Anderson O.D."/>
            <person name="Ouyang S."/>
            <person name="Liang Y."/>
            <person name="Zimin A.V."/>
            <person name="Pertea G."/>
            <person name="Qi P."/>
            <person name="Bennetzen J.L."/>
            <person name="Dai X."/>
            <person name="Dawson M.W."/>
            <person name="Muller H.G."/>
            <person name="Kugler K."/>
            <person name="Rivarola-Duarte L."/>
            <person name="Spannagl M."/>
            <person name="Mayer K.F.X."/>
            <person name="Lu F.H."/>
            <person name="Bevan M.W."/>
            <person name="Leroy P."/>
            <person name="Li P."/>
            <person name="You F.M."/>
            <person name="Sun Q."/>
            <person name="Liu Z."/>
            <person name="Lyons E."/>
            <person name="Wicker T."/>
            <person name="Salzberg S.L."/>
            <person name="Devos K.M."/>
            <person name="Dvorak J."/>
        </authorList>
    </citation>
    <scope>NUCLEOTIDE SEQUENCE [LARGE SCALE GENOMIC DNA]</scope>
    <source>
        <strain evidence="3">cv. AL8/78</strain>
    </source>
</reference>
<dbReference type="GO" id="GO:0008270">
    <property type="term" value="F:zinc ion binding"/>
    <property type="evidence" value="ECO:0007669"/>
    <property type="project" value="UniProtKB-KW"/>
</dbReference>
<sequence length="53" mass="6205">MICRQQRHKRTTCPDRGHIPKPVRKPARCTNCGIEGHRRNNCKRVGDLRINNI</sequence>
<name>A0A453HLW7_AEGTS</name>
<organism evidence="3 4">
    <name type="scientific">Aegilops tauschii subsp. strangulata</name>
    <name type="common">Goatgrass</name>
    <dbReference type="NCBI Taxonomy" id="200361"/>
    <lineage>
        <taxon>Eukaryota</taxon>
        <taxon>Viridiplantae</taxon>
        <taxon>Streptophyta</taxon>
        <taxon>Embryophyta</taxon>
        <taxon>Tracheophyta</taxon>
        <taxon>Spermatophyta</taxon>
        <taxon>Magnoliopsida</taxon>
        <taxon>Liliopsida</taxon>
        <taxon>Poales</taxon>
        <taxon>Poaceae</taxon>
        <taxon>BOP clade</taxon>
        <taxon>Pooideae</taxon>
        <taxon>Triticodae</taxon>
        <taxon>Triticeae</taxon>
        <taxon>Triticinae</taxon>
        <taxon>Aegilops</taxon>
    </lineage>
</organism>
<keyword evidence="1" id="KW-0862">Zinc</keyword>